<dbReference type="PROSITE" id="PS51683">
    <property type="entry name" value="SAM_OMT_II"/>
    <property type="match status" value="1"/>
</dbReference>
<feature type="domain" description="O-methyltransferase C-terminal" evidence="4">
    <location>
        <begin position="170"/>
        <end position="371"/>
    </location>
</feature>
<dbReference type="InterPro" id="IPR036388">
    <property type="entry name" value="WH-like_DNA-bd_sf"/>
</dbReference>
<dbReference type="Gene3D" id="1.10.10.10">
    <property type="entry name" value="Winged helix-like DNA-binding domain superfamily/Winged helix DNA-binding domain"/>
    <property type="match status" value="1"/>
</dbReference>
<evidence type="ECO:0000256" key="2">
    <source>
        <dbReference type="ARBA" id="ARBA00022679"/>
    </source>
</evidence>
<comment type="caution">
    <text evidence="7">The sequence shown here is derived from an EMBL/GenBank/DDBJ whole genome shotgun (WGS) entry which is preliminary data.</text>
</comment>
<name>A0A9W9GF73_9EURO</name>
<gene>
    <name evidence="6" type="ORF">N7476_004903</name>
    <name evidence="7" type="ORF">N7476_004935</name>
</gene>
<dbReference type="InterPro" id="IPR016461">
    <property type="entry name" value="COMT-like"/>
</dbReference>
<dbReference type="PANTHER" id="PTHR43712:SF18">
    <property type="entry name" value="PUTATIVE (AFU_ORTHOLOGUE AFUA_4G14240)-RELATED"/>
    <property type="match status" value="1"/>
</dbReference>
<sequence length="396" mass="44554">MSTIEEWTQEFEALCSRASNLFISESHENVRIRVLRLAEKAVHQLHTPMTYAEAQTWAPLELFGAGVACEMGIFDVLSKHSGPLSTADIAIELNADPHLVARIMRLLDAHYMVEQVSLDQYAANAITRDYVQPYRKGNIMTQVALMPSYFALSAWLRHNNYKVMPDANNCAWQVGSNTTKTFWESMAEDPSLSKYFNDYMTIPRTTHEKDFVDFYPFETIFANSSAKDILFVDIGGGLGHQAKRVRSAFPVSRGRVILQDLPQVTGKITVGSLPDIEVMNYNMAHSQPVKGARIYYLRGVLHNHADHVSAQYLSHFAAAMGPESRLLIHESLATDLNPTKNITRFDLSMLASCGGVQRSEVEQKALLEKVGLEIIDTISTPRDWSIMEARLKRDLI</sequence>
<evidence type="ECO:0000313" key="7">
    <source>
        <dbReference type="EMBL" id="KAJ5318515.1"/>
    </source>
</evidence>
<dbReference type="Pfam" id="PF08100">
    <property type="entry name" value="Dimerisation"/>
    <property type="match status" value="1"/>
</dbReference>
<evidence type="ECO:0000259" key="5">
    <source>
        <dbReference type="Pfam" id="PF08100"/>
    </source>
</evidence>
<reference evidence="7" key="1">
    <citation type="submission" date="2022-12" db="EMBL/GenBank/DDBJ databases">
        <authorList>
            <person name="Petersen C."/>
        </authorList>
    </citation>
    <scope>NUCLEOTIDE SEQUENCE</scope>
    <source>
        <strain evidence="7">IBT 21472</strain>
    </source>
</reference>
<keyword evidence="3" id="KW-0949">S-adenosyl-L-methionine</keyword>
<dbReference type="InterPro" id="IPR012967">
    <property type="entry name" value="COMT_dimerisation"/>
</dbReference>
<dbReference type="InterPro" id="IPR001077">
    <property type="entry name" value="COMT_C"/>
</dbReference>
<dbReference type="Pfam" id="PF00891">
    <property type="entry name" value="Methyltransf_2"/>
    <property type="match status" value="1"/>
</dbReference>
<evidence type="ECO:0000259" key="4">
    <source>
        <dbReference type="Pfam" id="PF00891"/>
    </source>
</evidence>
<proteinExistence type="predicted"/>
<protein>
    <submittedName>
        <fullName evidence="7">Plant methyltransferase dimerization</fullName>
    </submittedName>
</protein>
<dbReference type="InterPro" id="IPR029063">
    <property type="entry name" value="SAM-dependent_MTases_sf"/>
</dbReference>
<evidence type="ECO:0000313" key="6">
    <source>
        <dbReference type="EMBL" id="KAJ5318483.1"/>
    </source>
</evidence>
<dbReference type="SUPFAM" id="SSF53335">
    <property type="entry name" value="S-adenosyl-L-methionine-dependent methyltransferases"/>
    <property type="match status" value="1"/>
</dbReference>
<dbReference type="PANTHER" id="PTHR43712">
    <property type="entry name" value="PUTATIVE (AFU_ORTHOLOGUE AFUA_4G14580)-RELATED"/>
    <property type="match status" value="1"/>
</dbReference>
<keyword evidence="1 7" id="KW-0489">Methyltransferase</keyword>
<dbReference type="AlphaFoldDB" id="A0A9W9GF73"/>
<dbReference type="SUPFAM" id="SSF46785">
    <property type="entry name" value="Winged helix' DNA-binding domain"/>
    <property type="match status" value="1"/>
</dbReference>
<dbReference type="GO" id="GO:0032259">
    <property type="term" value="P:methylation"/>
    <property type="evidence" value="ECO:0007669"/>
    <property type="project" value="UniProtKB-KW"/>
</dbReference>
<dbReference type="GO" id="GO:0044550">
    <property type="term" value="P:secondary metabolite biosynthetic process"/>
    <property type="evidence" value="ECO:0007669"/>
    <property type="project" value="UniProtKB-ARBA"/>
</dbReference>
<evidence type="ECO:0000256" key="3">
    <source>
        <dbReference type="ARBA" id="ARBA00022691"/>
    </source>
</evidence>
<dbReference type="EMBL" id="JAPZBO010000004">
    <property type="protein sequence ID" value="KAJ5318515.1"/>
    <property type="molecule type" value="Genomic_DNA"/>
</dbReference>
<dbReference type="GO" id="GO:0008171">
    <property type="term" value="F:O-methyltransferase activity"/>
    <property type="evidence" value="ECO:0007669"/>
    <property type="project" value="InterPro"/>
</dbReference>
<evidence type="ECO:0000256" key="1">
    <source>
        <dbReference type="ARBA" id="ARBA00022603"/>
    </source>
</evidence>
<organism evidence="7 8">
    <name type="scientific">Penicillium atrosanguineum</name>
    <dbReference type="NCBI Taxonomy" id="1132637"/>
    <lineage>
        <taxon>Eukaryota</taxon>
        <taxon>Fungi</taxon>
        <taxon>Dikarya</taxon>
        <taxon>Ascomycota</taxon>
        <taxon>Pezizomycotina</taxon>
        <taxon>Eurotiomycetes</taxon>
        <taxon>Eurotiomycetidae</taxon>
        <taxon>Eurotiales</taxon>
        <taxon>Aspergillaceae</taxon>
        <taxon>Penicillium</taxon>
    </lineage>
</organism>
<feature type="domain" description="O-methyltransferase dimerisation" evidence="5">
    <location>
        <begin position="67"/>
        <end position="131"/>
    </location>
</feature>
<dbReference type="GO" id="GO:0046983">
    <property type="term" value="F:protein dimerization activity"/>
    <property type="evidence" value="ECO:0007669"/>
    <property type="project" value="InterPro"/>
</dbReference>
<dbReference type="InterPro" id="IPR036390">
    <property type="entry name" value="WH_DNA-bd_sf"/>
</dbReference>
<dbReference type="Proteomes" id="UP001147746">
    <property type="component" value="Unassembled WGS sequence"/>
</dbReference>
<dbReference type="EMBL" id="JAPZBO010000004">
    <property type="protein sequence ID" value="KAJ5318483.1"/>
    <property type="molecule type" value="Genomic_DNA"/>
</dbReference>
<reference evidence="7" key="2">
    <citation type="journal article" date="2023" name="IMA Fungus">
        <title>Comparative genomic study of the Penicillium genus elucidates a diverse pangenome and 15 lateral gene transfer events.</title>
        <authorList>
            <person name="Petersen C."/>
            <person name="Sorensen T."/>
            <person name="Nielsen M.R."/>
            <person name="Sondergaard T.E."/>
            <person name="Sorensen J.L."/>
            <person name="Fitzpatrick D.A."/>
            <person name="Frisvad J.C."/>
            <person name="Nielsen K.L."/>
        </authorList>
    </citation>
    <scope>NUCLEOTIDE SEQUENCE</scope>
    <source>
        <strain evidence="7">IBT 21472</strain>
    </source>
</reference>
<keyword evidence="8" id="KW-1185">Reference proteome</keyword>
<keyword evidence="2" id="KW-0808">Transferase</keyword>
<accession>A0A9W9GF73</accession>
<evidence type="ECO:0000313" key="8">
    <source>
        <dbReference type="Proteomes" id="UP001147746"/>
    </source>
</evidence>
<dbReference type="Gene3D" id="3.40.50.150">
    <property type="entry name" value="Vaccinia Virus protein VP39"/>
    <property type="match status" value="1"/>
</dbReference>